<feature type="domain" description="DUF1595" evidence="6">
    <location>
        <begin position="358"/>
        <end position="418"/>
    </location>
</feature>
<name>A0A517R6R3_9PLAN</name>
<evidence type="ECO:0000259" key="4">
    <source>
        <dbReference type="Pfam" id="PF07627"/>
    </source>
</evidence>
<dbReference type="Pfam" id="PF07637">
    <property type="entry name" value="PSD5"/>
    <property type="match status" value="1"/>
</dbReference>
<accession>A0A517R6R3</accession>
<dbReference type="InterPro" id="IPR013039">
    <property type="entry name" value="DUF1588"/>
</dbReference>
<gene>
    <name evidence="8" type="ORF">Pan189_39290</name>
</gene>
<dbReference type="Pfam" id="PF07627">
    <property type="entry name" value="PSCyt3"/>
    <property type="match status" value="1"/>
</dbReference>
<keyword evidence="1" id="KW-0732">Signal</keyword>
<dbReference type="RefSeq" id="WP_145365655.1">
    <property type="nucleotide sequence ID" value="NZ_CP036268.1"/>
</dbReference>
<feature type="domain" description="Carbohydrate binding module xylan-binding" evidence="7">
    <location>
        <begin position="243"/>
        <end position="335"/>
    </location>
</feature>
<dbReference type="Pfam" id="PF07624">
    <property type="entry name" value="PSD2"/>
    <property type="match status" value="1"/>
</dbReference>
<dbReference type="InterPro" id="IPR011478">
    <property type="entry name" value="DUF1585"/>
</dbReference>
<proteinExistence type="predicted"/>
<evidence type="ECO:0000259" key="5">
    <source>
        <dbReference type="Pfam" id="PF07631"/>
    </source>
</evidence>
<dbReference type="EMBL" id="CP036268">
    <property type="protein sequence ID" value="QDT39521.1"/>
    <property type="molecule type" value="Genomic_DNA"/>
</dbReference>
<keyword evidence="9" id="KW-1185">Reference proteome</keyword>
<dbReference type="InterPro" id="IPR013042">
    <property type="entry name" value="DUF1592"/>
</dbReference>
<evidence type="ECO:0000313" key="9">
    <source>
        <dbReference type="Proteomes" id="UP000317318"/>
    </source>
</evidence>
<evidence type="ECO:0000259" key="7">
    <source>
        <dbReference type="Pfam" id="PF16841"/>
    </source>
</evidence>
<feature type="domain" description="DUF1588" evidence="4">
    <location>
        <begin position="605"/>
        <end position="703"/>
    </location>
</feature>
<feature type="domain" description="DUF1587" evidence="3">
    <location>
        <begin position="142"/>
        <end position="205"/>
    </location>
</feature>
<dbReference type="Pfam" id="PF16841">
    <property type="entry name" value="CBM60"/>
    <property type="match status" value="1"/>
</dbReference>
<dbReference type="InterPro" id="IPR013036">
    <property type="entry name" value="DUF1587"/>
</dbReference>
<feature type="signal peptide" evidence="1">
    <location>
        <begin position="1"/>
        <end position="35"/>
    </location>
</feature>
<evidence type="ECO:0000259" key="6">
    <source>
        <dbReference type="Pfam" id="PF07637"/>
    </source>
</evidence>
<evidence type="ECO:0000313" key="8">
    <source>
        <dbReference type="EMBL" id="QDT39521.1"/>
    </source>
</evidence>
<dbReference type="AlphaFoldDB" id="A0A517R6R3"/>
<feature type="domain" description="DUF1585" evidence="2">
    <location>
        <begin position="720"/>
        <end position="790"/>
    </location>
</feature>
<evidence type="ECO:0000259" key="3">
    <source>
        <dbReference type="Pfam" id="PF07626"/>
    </source>
</evidence>
<dbReference type="InterPro" id="IPR031768">
    <property type="entry name" value="CBM60_xylan-bd"/>
</dbReference>
<feature type="chain" id="PRO_5022072022" description="Planctomycete cytochrome C" evidence="1">
    <location>
        <begin position="36"/>
        <end position="798"/>
    </location>
</feature>
<dbReference type="Pfam" id="PF07626">
    <property type="entry name" value="PSD3"/>
    <property type="match status" value="1"/>
</dbReference>
<protein>
    <recommendedName>
        <fullName evidence="10">Planctomycete cytochrome C</fullName>
    </recommendedName>
</protein>
<evidence type="ECO:0000256" key="1">
    <source>
        <dbReference type="SAM" id="SignalP"/>
    </source>
</evidence>
<reference evidence="8 9" key="1">
    <citation type="submission" date="2019-02" db="EMBL/GenBank/DDBJ databases">
        <title>Deep-cultivation of Planctomycetes and their phenomic and genomic characterization uncovers novel biology.</title>
        <authorList>
            <person name="Wiegand S."/>
            <person name="Jogler M."/>
            <person name="Boedeker C."/>
            <person name="Pinto D."/>
            <person name="Vollmers J."/>
            <person name="Rivas-Marin E."/>
            <person name="Kohn T."/>
            <person name="Peeters S.H."/>
            <person name="Heuer A."/>
            <person name="Rast P."/>
            <person name="Oberbeckmann S."/>
            <person name="Bunk B."/>
            <person name="Jeske O."/>
            <person name="Meyerdierks A."/>
            <person name="Storesund J.E."/>
            <person name="Kallscheuer N."/>
            <person name="Luecker S."/>
            <person name="Lage O.M."/>
            <person name="Pohl T."/>
            <person name="Merkel B.J."/>
            <person name="Hornburger P."/>
            <person name="Mueller R.-W."/>
            <person name="Bruemmer F."/>
            <person name="Labrenz M."/>
            <person name="Spormann A.M."/>
            <person name="Op den Camp H."/>
            <person name="Overmann J."/>
            <person name="Amann R."/>
            <person name="Jetten M.S.M."/>
            <person name="Mascher T."/>
            <person name="Medema M.H."/>
            <person name="Devos D.P."/>
            <person name="Kaster A.-K."/>
            <person name="Ovreas L."/>
            <person name="Rohde M."/>
            <person name="Galperin M.Y."/>
            <person name="Jogler C."/>
        </authorList>
    </citation>
    <scope>NUCLEOTIDE SEQUENCE [LARGE SCALE GENOMIC DNA]</scope>
    <source>
        <strain evidence="8 9">Pan189</strain>
    </source>
</reference>
<organism evidence="8 9">
    <name type="scientific">Stratiformator vulcanicus</name>
    <dbReference type="NCBI Taxonomy" id="2527980"/>
    <lineage>
        <taxon>Bacteria</taxon>
        <taxon>Pseudomonadati</taxon>
        <taxon>Planctomycetota</taxon>
        <taxon>Planctomycetia</taxon>
        <taxon>Planctomycetales</taxon>
        <taxon>Planctomycetaceae</taxon>
        <taxon>Stratiformator</taxon>
    </lineage>
</organism>
<dbReference type="OrthoDB" id="175242at2"/>
<dbReference type="Pfam" id="PF07631">
    <property type="entry name" value="PSD4"/>
    <property type="match status" value="1"/>
</dbReference>
<evidence type="ECO:0008006" key="10">
    <source>
        <dbReference type="Google" id="ProtNLM"/>
    </source>
</evidence>
<dbReference type="Proteomes" id="UP000317318">
    <property type="component" value="Chromosome"/>
</dbReference>
<sequence length="798" mass="89741" precursor="true">MDVRQFHQPLDAARAAMRRAILSVSLVFAAIPATAEEAIPPRPDRFATELKPFLTTHCADCHAGEFAEAGLDVIAPDSEKELLDDLDSWDKILLQVKVGSMPPADFEPQPTAADRAGFVKGLDDLLNQQDCSVPHPGRATARRLNRIEYRNTIRDLCGIEFDAADHFPSDDVGNGFDNQADILTVSPLMLEKYLTAAEQIAEEAIVVDLESTKDIALDLTGSFLWDRTETRTVELPEAGRYKVTVRAMADQGGDEPTRMEVLLDGKRLRRFDIRGNQREREYELTFDIEQAGSHNLSVAFVNDHYVEAEGSKSGVDRNLYVNGVKLWGPEAGAPRPPEHHRQIVSTDPRRAGSLNKAARQVTERFAGRAFRRTATKAEITRFAALTTSIAESSGSFELGVRAMVQAVLISPEFLFRVEQPVEQGPDRQLSDHELATRLSYFLTSTLPDEELRRAADAGRLRTDKQIESQVRRLLKEQKTIDALNEGFFAQWLNLRNLDATAPEPELYRKWNTKLARAMRRETELFAEEIVRKDRSILDFLTADYTYVNPRLAELYDIKWRGKDPLQLYLDSLSGRELSKVKRKDSRGPSFPEESTYLRVDLPKNRRGVLTQAAVLAVTSNPVETSPVKRGKWVLENILGTPPPPAPANIPPLDEAKEAAPDLPLREQLALHRESSACFSCHASMDPIGLAFENYDVLGIWREKFDGHRIDSSGELPERGEFEDAVDLIDLLASERRLFATNFVRKMMTYALGRTIDRRDRCAVERIVDRAEKNGFRFSEIIVGIALSDPFTMRASETN</sequence>
<feature type="domain" description="DUF1592" evidence="5">
    <location>
        <begin position="429"/>
        <end position="557"/>
    </location>
</feature>
<dbReference type="KEGG" id="svp:Pan189_39290"/>
<dbReference type="InterPro" id="IPR013043">
    <property type="entry name" value="DUF1595"/>
</dbReference>
<dbReference type="Gene3D" id="2.60.60.40">
    <property type="match status" value="1"/>
</dbReference>
<evidence type="ECO:0000259" key="2">
    <source>
        <dbReference type="Pfam" id="PF07624"/>
    </source>
</evidence>